<sequence length="111" mass="11785">MRDHRFRVLLISRPEDPVRPPPLSFWFLEREDAEMVAALSAVDHPAVAVLGYAPGGQARILRFHGGAEGRAALADRLAAFAEPEASAARFFASSGPSGPAKPVDRIAAPAA</sequence>
<comment type="caution">
    <text evidence="2">The sequence shown here is derived from an EMBL/GenBank/DDBJ whole genome shotgun (WGS) entry which is preliminary data.</text>
</comment>
<evidence type="ECO:0000256" key="1">
    <source>
        <dbReference type="SAM" id="MobiDB-lite"/>
    </source>
</evidence>
<dbReference type="AlphaFoldDB" id="A0A0P6VJT1"/>
<organism evidence="2 3">
    <name type="scientific">Prosthecodimorpha hirschii</name>
    <dbReference type="NCBI Taxonomy" id="665126"/>
    <lineage>
        <taxon>Bacteria</taxon>
        <taxon>Pseudomonadati</taxon>
        <taxon>Pseudomonadota</taxon>
        <taxon>Alphaproteobacteria</taxon>
        <taxon>Hyphomicrobiales</taxon>
        <taxon>Ancalomicrobiaceae</taxon>
        <taxon>Prosthecodimorpha</taxon>
    </lineage>
</organism>
<dbReference type="RefSeq" id="WP_054358966.1">
    <property type="nucleotide sequence ID" value="NZ_JAPCYQ010000001.1"/>
</dbReference>
<name>A0A0P6VJT1_9HYPH</name>
<gene>
    <name evidence="2" type="ORF">ABB55_11745</name>
</gene>
<accession>A0A0P6VJT1</accession>
<reference evidence="2 3" key="1">
    <citation type="submission" date="2015-09" db="EMBL/GenBank/DDBJ databases">
        <authorList>
            <person name="Jackson K.R."/>
            <person name="Lunt B.L."/>
            <person name="Fisher J.N.B."/>
            <person name="Gardner A.V."/>
            <person name="Bailey M.E."/>
            <person name="Deus L.M."/>
            <person name="Earl A.S."/>
            <person name="Gibby P.D."/>
            <person name="Hartmann K.A."/>
            <person name="Liu J.E."/>
            <person name="Manci A.M."/>
            <person name="Nielsen D.A."/>
            <person name="Solomon M.B."/>
            <person name="Breakwell D.P."/>
            <person name="Burnett S.H."/>
            <person name="Grose J.H."/>
        </authorList>
    </citation>
    <scope>NUCLEOTIDE SEQUENCE [LARGE SCALE GENOMIC DNA]</scope>
    <source>
        <strain evidence="2 3">16</strain>
    </source>
</reference>
<reference evidence="2 3" key="2">
    <citation type="submission" date="2015-10" db="EMBL/GenBank/DDBJ databases">
        <title>Draft Genome Sequence of Prosthecomicrobium hirschii ATCC 27832.</title>
        <authorList>
            <person name="Daniel J."/>
            <person name="Givan S.A."/>
            <person name="Brun Y.V."/>
            <person name="Brown P.J."/>
        </authorList>
    </citation>
    <scope>NUCLEOTIDE SEQUENCE [LARGE SCALE GENOMIC DNA]</scope>
    <source>
        <strain evidence="2 3">16</strain>
    </source>
</reference>
<proteinExistence type="predicted"/>
<feature type="region of interest" description="Disordered" evidence="1">
    <location>
        <begin position="90"/>
        <end position="111"/>
    </location>
</feature>
<keyword evidence="3" id="KW-1185">Reference proteome</keyword>
<dbReference type="EMBL" id="LJYW01000001">
    <property type="protein sequence ID" value="KPL52803.1"/>
    <property type="molecule type" value="Genomic_DNA"/>
</dbReference>
<protein>
    <submittedName>
        <fullName evidence="2">Uncharacterized protein</fullName>
    </submittedName>
</protein>
<evidence type="ECO:0000313" key="3">
    <source>
        <dbReference type="Proteomes" id="UP000048984"/>
    </source>
</evidence>
<dbReference type="Proteomes" id="UP000048984">
    <property type="component" value="Unassembled WGS sequence"/>
</dbReference>
<evidence type="ECO:0000313" key="2">
    <source>
        <dbReference type="EMBL" id="KPL52803.1"/>
    </source>
</evidence>